<dbReference type="InterPro" id="IPR024478">
    <property type="entry name" value="HlyB_4HB_MCP"/>
</dbReference>
<dbReference type="EMBL" id="FMXO01000001">
    <property type="protein sequence ID" value="SDB01849.1"/>
    <property type="molecule type" value="Genomic_DNA"/>
</dbReference>
<dbReference type="SMART" id="SM00304">
    <property type="entry name" value="HAMP"/>
    <property type="match status" value="1"/>
</dbReference>
<feature type="domain" description="Methyl-accepting transducer" evidence="5">
    <location>
        <begin position="402"/>
        <end position="638"/>
    </location>
</feature>
<evidence type="ECO:0000256" key="4">
    <source>
        <dbReference type="SAM" id="Phobius"/>
    </source>
</evidence>
<dbReference type="PANTHER" id="PTHR32089">
    <property type="entry name" value="METHYL-ACCEPTING CHEMOTAXIS PROTEIN MCPB"/>
    <property type="match status" value="1"/>
</dbReference>
<dbReference type="InterPro" id="IPR025991">
    <property type="entry name" value="Chemoreceptor_zinc-bind_dom"/>
</dbReference>
<evidence type="ECO:0000259" key="6">
    <source>
        <dbReference type="PROSITE" id="PS50885"/>
    </source>
</evidence>
<sequence>MLNLANLNIGKKLGWGFGLLVGIAVLLGLVGHYGISRTEQALRDIGSHRLQGVTSLLEIKAEAEKLRGAQRILGIPGIAIQDRRQQYELMQVMSRRLHAAQEIFSSLEHDQQDAELWREFTTAWDAWQVESTLFMDISREFDALGIADPIAVSRQIERFMKDHYILVQEVLHLVYRDDTFTGGDDPAACNFGRWLPSFSTDNQELHELLRAFIAPHHRFHDSVGRIKQAMGQDSRGQAEALYMAEMIPSMQEVFFRFREMLDIANRSARLLETALTQLLGPLTERQEEALIILDQLVSRNLEMAEDTLREAKAQSSLLQTVSLIAMGLGLLLGIFLAVTITRSVSRPINSGVDLLKRISAGDLRKEVPETLRERQDEIGVLARALHEMSTAFRTQLQEIAEVSASLGASAGQISASVTQVTSGAQESAAAVTETVATVEEVKQTAQITSHKARDVADNAQKGLRTAQAGQQTTETLAQGMERINEQMISIADTIMKLSDQTQAIGEITASVDDIAEQSNLLAVNAAVEAARAGEQGRGFAVVAQEIRSLAEQSKQATRKVRAILNDIQKATAAAVMATEQGGKAVDQGVHEAREATAAIQSLNKTFTESVQSAAQIAAANKEQLLGMDQVSQAMVNIKEAGNQNVSAMRQLEAAARGLRDMGLKLSELIGKYKV</sequence>
<evidence type="ECO:0000313" key="8">
    <source>
        <dbReference type="Proteomes" id="UP000198771"/>
    </source>
</evidence>
<dbReference type="PANTHER" id="PTHR32089:SF112">
    <property type="entry name" value="LYSOZYME-LIKE PROTEIN-RELATED"/>
    <property type="match status" value="1"/>
</dbReference>
<dbReference type="GO" id="GO:0016020">
    <property type="term" value="C:membrane"/>
    <property type="evidence" value="ECO:0007669"/>
    <property type="project" value="InterPro"/>
</dbReference>
<dbReference type="SUPFAM" id="SSF58104">
    <property type="entry name" value="Methyl-accepting chemotaxis protein (MCP) signaling domain"/>
    <property type="match status" value="1"/>
</dbReference>
<dbReference type="Pfam" id="PF13682">
    <property type="entry name" value="CZB"/>
    <property type="match status" value="1"/>
</dbReference>
<dbReference type="Pfam" id="PF00015">
    <property type="entry name" value="MCPsignal"/>
    <property type="match status" value="1"/>
</dbReference>
<feature type="transmembrane region" description="Helical" evidence="4">
    <location>
        <begin position="15"/>
        <end position="35"/>
    </location>
</feature>
<name>A0A1G6A083_9BACT</name>
<dbReference type="STRING" id="617002.SAMN05660653_00033"/>
<feature type="domain" description="HAMP" evidence="6">
    <location>
        <begin position="342"/>
        <end position="397"/>
    </location>
</feature>
<dbReference type="SMART" id="SM00283">
    <property type="entry name" value="MA"/>
    <property type="match status" value="1"/>
</dbReference>
<dbReference type="Gene3D" id="1.20.120.30">
    <property type="entry name" value="Aspartate receptor, ligand-binding domain"/>
    <property type="match status" value="1"/>
</dbReference>
<dbReference type="CDD" id="cd06225">
    <property type="entry name" value="HAMP"/>
    <property type="match status" value="1"/>
</dbReference>
<dbReference type="InterPro" id="IPR003660">
    <property type="entry name" value="HAMP_dom"/>
</dbReference>
<keyword evidence="4" id="KW-0472">Membrane</keyword>
<comment type="similarity">
    <text evidence="2">Belongs to the methyl-accepting chemotaxis (MCP) protein family.</text>
</comment>
<evidence type="ECO:0000259" key="5">
    <source>
        <dbReference type="PROSITE" id="PS50111"/>
    </source>
</evidence>
<keyword evidence="1 3" id="KW-0807">Transducer</keyword>
<evidence type="ECO:0000256" key="3">
    <source>
        <dbReference type="PROSITE-ProRule" id="PRU00284"/>
    </source>
</evidence>
<dbReference type="AlphaFoldDB" id="A0A1G6A083"/>
<gene>
    <name evidence="7" type="ORF">SAMN05660653_00033</name>
</gene>
<dbReference type="Pfam" id="PF12729">
    <property type="entry name" value="4HB_MCP_1"/>
    <property type="match status" value="1"/>
</dbReference>
<dbReference type="Gene3D" id="1.10.287.950">
    <property type="entry name" value="Methyl-accepting chemotaxis protein"/>
    <property type="match status" value="1"/>
</dbReference>
<evidence type="ECO:0000313" key="7">
    <source>
        <dbReference type="EMBL" id="SDB01849.1"/>
    </source>
</evidence>
<dbReference type="PROSITE" id="PS50885">
    <property type="entry name" value="HAMP"/>
    <property type="match status" value="1"/>
</dbReference>
<proteinExistence type="inferred from homology"/>
<dbReference type="Proteomes" id="UP000198771">
    <property type="component" value="Unassembled WGS sequence"/>
</dbReference>
<evidence type="ECO:0000256" key="2">
    <source>
        <dbReference type="ARBA" id="ARBA00029447"/>
    </source>
</evidence>
<accession>A0A1G6A083</accession>
<dbReference type="Pfam" id="PF00672">
    <property type="entry name" value="HAMP"/>
    <property type="match status" value="1"/>
</dbReference>
<keyword evidence="4" id="KW-0812">Transmembrane</keyword>
<reference evidence="7 8" key="1">
    <citation type="submission" date="2016-10" db="EMBL/GenBank/DDBJ databases">
        <authorList>
            <person name="de Groot N.N."/>
        </authorList>
    </citation>
    <scope>NUCLEOTIDE SEQUENCE [LARGE SCALE GENOMIC DNA]</scope>
    <source>
        <strain evidence="7 8">ASO4-2</strain>
    </source>
</reference>
<keyword evidence="8" id="KW-1185">Reference proteome</keyword>
<protein>
    <submittedName>
        <fullName evidence="7">Methyl-accepting chemotaxis protein</fullName>
    </submittedName>
</protein>
<dbReference type="PROSITE" id="PS50111">
    <property type="entry name" value="CHEMOTAXIS_TRANSDUC_2"/>
    <property type="match status" value="1"/>
</dbReference>
<keyword evidence="4" id="KW-1133">Transmembrane helix</keyword>
<dbReference type="GO" id="GO:0007165">
    <property type="term" value="P:signal transduction"/>
    <property type="evidence" value="ECO:0007669"/>
    <property type="project" value="UniProtKB-KW"/>
</dbReference>
<evidence type="ECO:0000256" key="1">
    <source>
        <dbReference type="ARBA" id="ARBA00023224"/>
    </source>
</evidence>
<organism evidence="7 8">
    <name type="scientific">Desulfonatronum thiosulfatophilum</name>
    <dbReference type="NCBI Taxonomy" id="617002"/>
    <lineage>
        <taxon>Bacteria</taxon>
        <taxon>Pseudomonadati</taxon>
        <taxon>Thermodesulfobacteriota</taxon>
        <taxon>Desulfovibrionia</taxon>
        <taxon>Desulfovibrionales</taxon>
        <taxon>Desulfonatronaceae</taxon>
        <taxon>Desulfonatronum</taxon>
    </lineage>
</organism>
<dbReference type="InterPro" id="IPR004089">
    <property type="entry name" value="MCPsignal_dom"/>
</dbReference>